<dbReference type="FunFam" id="3.10.250.10:FF:000016">
    <property type="entry name" value="Scavenger receptor cysteine-rich protein type 12"/>
    <property type="match status" value="1"/>
</dbReference>
<keyword evidence="6" id="KW-0378">Hydrolase</keyword>
<dbReference type="PROSITE" id="PS00134">
    <property type="entry name" value="TRYPSIN_HIS"/>
    <property type="match status" value="1"/>
</dbReference>
<protein>
    <submittedName>
        <fullName evidence="16">Uncharacterized protein</fullName>
    </submittedName>
</protein>
<organism evidence="16 17">
    <name type="scientific">Sinanodonta woodiana</name>
    <name type="common">Chinese pond mussel</name>
    <name type="synonym">Anodonta woodiana</name>
    <dbReference type="NCBI Taxonomy" id="1069815"/>
    <lineage>
        <taxon>Eukaryota</taxon>
        <taxon>Metazoa</taxon>
        <taxon>Spiralia</taxon>
        <taxon>Lophotrochozoa</taxon>
        <taxon>Mollusca</taxon>
        <taxon>Bivalvia</taxon>
        <taxon>Autobranchia</taxon>
        <taxon>Heteroconchia</taxon>
        <taxon>Palaeoheterodonta</taxon>
        <taxon>Unionida</taxon>
        <taxon>Unionoidea</taxon>
        <taxon>Unionidae</taxon>
        <taxon>Unioninae</taxon>
        <taxon>Sinanodonta</taxon>
    </lineage>
</organism>
<evidence type="ECO:0000256" key="10">
    <source>
        <dbReference type="ARBA" id="ARBA00023157"/>
    </source>
</evidence>
<feature type="domain" description="SRCR" evidence="15">
    <location>
        <begin position="1"/>
        <end position="38"/>
    </location>
</feature>
<dbReference type="InterPro" id="IPR036055">
    <property type="entry name" value="LDL_receptor-like_sf"/>
</dbReference>
<accession>A0ABD3VMB1</accession>
<keyword evidence="4" id="KW-0732">Signal</keyword>
<feature type="disulfide bond" evidence="12">
    <location>
        <begin position="43"/>
        <end position="55"/>
    </location>
</feature>
<evidence type="ECO:0000256" key="12">
    <source>
        <dbReference type="PROSITE-ProRule" id="PRU00124"/>
    </source>
</evidence>
<dbReference type="PROSITE" id="PS50240">
    <property type="entry name" value="TRYPSIN_DOM"/>
    <property type="match status" value="1"/>
</dbReference>
<keyword evidence="8" id="KW-1133">Transmembrane helix</keyword>
<feature type="domain" description="Peptidase S1" evidence="14">
    <location>
        <begin position="330"/>
        <end position="451"/>
    </location>
</feature>
<dbReference type="PANTHER" id="PTHR48071:SF24">
    <property type="entry name" value="DELETED IN MALIGNANT BRAIN TUMORS 1 PROTEIN-LIKE"/>
    <property type="match status" value="1"/>
</dbReference>
<dbReference type="InterPro" id="IPR009003">
    <property type="entry name" value="Peptidase_S1_PA"/>
</dbReference>
<dbReference type="SUPFAM" id="SSF57424">
    <property type="entry name" value="LDL receptor-like module"/>
    <property type="match status" value="1"/>
</dbReference>
<dbReference type="InterPro" id="IPR001254">
    <property type="entry name" value="Trypsin_dom"/>
</dbReference>
<evidence type="ECO:0000256" key="1">
    <source>
        <dbReference type="ARBA" id="ARBA00004167"/>
    </source>
</evidence>
<keyword evidence="7" id="KW-0720">Serine protease</keyword>
<evidence type="ECO:0000256" key="11">
    <source>
        <dbReference type="ARBA" id="ARBA00023180"/>
    </source>
</evidence>
<dbReference type="Proteomes" id="UP001634394">
    <property type="component" value="Unassembled WGS sequence"/>
</dbReference>
<comment type="subcellular location">
    <subcellularLocation>
        <location evidence="1">Membrane</location>
        <topology evidence="1">Single-pass membrane protein</topology>
    </subcellularLocation>
</comment>
<dbReference type="SUPFAM" id="SSF56487">
    <property type="entry name" value="SRCR-like"/>
    <property type="match status" value="3"/>
</dbReference>
<evidence type="ECO:0000256" key="7">
    <source>
        <dbReference type="ARBA" id="ARBA00022825"/>
    </source>
</evidence>
<dbReference type="InterPro" id="IPR001190">
    <property type="entry name" value="SRCR"/>
</dbReference>
<dbReference type="InterPro" id="IPR043504">
    <property type="entry name" value="Peptidase_S1_PA_chymotrypsin"/>
</dbReference>
<evidence type="ECO:0000256" key="13">
    <source>
        <dbReference type="PROSITE-ProRule" id="PRU00196"/>
    </source>
</evidence>
<evidence type="ECO:0000256" key="4">
    <source>
        <dbReference type="ARBA" id="ARBA00022729"/>
    </source>
</evidence>
<dbReference type="PANTHER" id="PTHR48071">
    <property type="entry name" value="SRCR DOMAIN-CONTAINING PROTEIN"/>
    <property type="match status" value="1"/>
</dbReference>
<evidence type="ECO:0000256" key="6">
    <source>
        <dbReference type="ARBA" id="ARBA00022801"/>
    </source>
</evidence>
<keyword evidence="3" id="KW-0812">Transmembrane</keyword>
<gene>
    <name evidence="16" type="ORF">ACJMK2_008682</name>
</gene>
<evidence type="ECO:0000259" key="14">
    <source>
        <dbReference type="PROSITE" id="PS50240"/>
    </source>
</evidence>
<feature type="disulfide bond" evidence="12">
    <location>
        <begin position="62"/>
        <end position="77"/>
    </location>
</feature>
<dbReference type="PROSITE" id="PS50068">
    <property type="entry name" value="LDLRA_2"/>
    <property type="match status" value="1"/>
</dbReference>
<dbReference type="EMBL" id="JBJQND010000011">
    <property type="protein sequence ID" value="KAL3862729.1"/>
    <property type="molecule type" value="Genomic_DNA"/>
</dbReference>
<dbReference type="InterPro" id="IPR018114">
    <property type="entry name" value="TRYPSIN_HIS"/>
</dbReference>
<feature type="disulfide bond" evidence="13">
    <location>
        <begin position="254"/>
        <end position="264"/>
    </location>
</feature>
<feature type="disulfide bond" evidence="13">
    <location>
        <begin position="7"/>
        <end position="17"/>
    </location>
</feature>
<keyword evidence="11" id="KW-0325">Glycoprotein</keyword>
<evidence type="ECO:0000313" key="16">
    <source>
        <dbReference type="EMBL" id="KAL3862729.1"/>
    </source>
</evidence>
<keyword evidence="17" id="KW-1185">Reference proteome</keyword>
<dbReference type="GO" id="GO:0016020">
    <property type="term" value="C:membrane"/>
    <property type="evidence" value="ECO:0007669"/>
    <property type="project" value="UniProtKB-SubCell"/>
</dbReference>
<dbReference type="InterPro" id="IPR036772">
    <property type="entry name" value="SRCR-like_dom_sf"/>
</dbReference>
<dbReference type="Pfam" id="PF00530">
    <property type="entry name" value="SRCR"/>
    <property type="match status" value="3"/>
</dbReference>
<evidence type="ECO:0000256" key="5">
    <source>
        <dbReference type="ARBA" id="ARBA00022737"/>
    </source>
</evidence>
<feature type="domain" description="SRCR" evidence="15">
    <location>
        <begin position="189"/>
        <end position="285"/>
    </location>
</feature>
<dbReference type="Gene3D" id="2.40.10.10">
    <property type="entry name" value="Trypsin-like serine proteases"/>
    <property type="match status" value="1"/>
</dbReference>
<dbReference type="SUPFAM" id="SSF50494">
    <property type="entry name" value="Trypsin-like serine proteases"/>
    <property type="match status" value="1"/>
</dbReference>
<keyword evidence="5" id="KW-0677">Repeat</keyword>
<dbReference type="Pfam" id="PF00089">
    <property type="entry name" value="Trypsin"/>
    <property type="match status" value="1"/>
</dbReference>
<evidence type="ECO:0000313" key="17">
    <source>
        <dbReference type="Proteomes" id="UP001634394"/>
    </source>
</evidence>
<reference evidence="16 17" key="1">
    <citation type="submission" date="2024-11" db="EMBL/GenBank/DDBJ databases">
        <title>Chromosome-level genome assembly of the freshwater bivalve Anodonta woodiana.</title>
        <authorList>
            <person name="Chen X."/>
        </authorList>
    </citation>
    <scope>NUCLEOTIDE SEQUENCE [LARGE SCALE GENOMIC DNA]</scope>
    <source>
        <strain evidence="16">MN2024</strain>
        <tissue evidence="16">Gills</tissue>
    </source>
</reference>
<evidence type="ECO:0000256" key="9">
    <source>
        <dbReference type="ARBA" id="ARBA00023136"/>
    </source>
</evidence>
<dbReference type="AlphaFoldDB" id="A0ABD3VMB1"/>
<comment type="caution">
    <text evidence="13">Lacks conserved residue(s) required for the propagation of feature annotation.</text>
</comment>
<comment type="caution">
    <text evidence="16">The sequence shown here is derived from an EMBL/GenBank/DDBJ whole genome shotgun (WGS) entry which is preliminary data.</text>
</comment>
<dbReference type="GO" id="GO:0006508">
    <property type="term" value="P:proteolysis"/>
    <property type="evidence" value="ECO:0007669"/>
    <property type="project" value="UniProtKB-KW"/>
</dbReference>
<keyword evidence="9" id="KW-0472">Membrane</keyword>
<evidence type="ECO:0000256" key="2">
    <source>
        <dbReference type="ARBA" id="ARBA00022670"/>
    </source>
</evidence>
<feature type="disulfide bond" evidence="12">
    <location>
        <begin position="50"/>
        <end position="68"/>
    </location>
</feature>
<feature type="domain" description="SRCR" evidence="15">
    <location>
        <begin position="81"/>
        <end position="156"/>
    </location>
</feature>
<evidence type="ECO:0000259" key="15">
    <source>
        <dbReference type="PROSITE" id="PS50287"/>
    </source>
</evidence>
<proteinExistence type="predicted"/>
<dbReference type="InterPro" id="IPR002172">
    <property type="entry name" value="LDrepeatLR_classA_rpt"/>
</dbReference>
<dbReference type="CDD" id="cd00112">
    <property type="entry name" value="LDLa"/>
    <property type="match status" value="1"/>
</dbReference>
<dbReference type="Gene3D" id="3.10.250.10">
    <property type="entry name" value="SRCR-like domain"/>
    <property type="match status" value="3"/>
</dbReference>
<dbReference type="PROSITE" id="PS50287">
    <property type="entry name" value="SRCR_2"/>
    <property type="match status" value="3"/>
</dbReference>
<keyword evidence="2" id="KW-0645">Protease</keyword>
<name>A0ABD3VMB1_SINWO</name>
<evidence type="ECO:0000256" key="8">
    <source>
        <dbReference type="ARBA" id="ARBA00022989"/>
    </source>
</evidence>
<keyword evidence="10 13" id="KW-1015">Disulfide bond</keyword>
<dbReference type="GO" id="GO:0008236">
    <property type="term" value="F:serine-type peptidase activity"/>
    <property type="evidence" value="ECO:0007669"/>
    <property type="project" value="UniProtKB-KW"/>
</dbReference>
<evidence type="ECO:0000256" key="3">
    <source>
        <dbReference type="ARBA" id="ARBA00022692"/>
    </source>
</evidence>
<dbReference type="SMART" id="SM00202">
    <property type="entry name" value="SR"/>
    <property type="match status" value="2"/>
</dbReference>
<sequence>MLDETECTGTEESLADCKHPPWKKHDCHQWETAGVICQVAKACGDDSYQCPDGGCVPLTKLCTGECHCTNCEDDKDCNVMIQIVGGATPDEGRVEVIINDIRGTVCDDGWDENASNVTCKSLRYVYDVPLTTAHFGEGSGPIWFDDLSCTGREKTLGGVRLPLGDNTTVYTQKTQGLSVALQSQLRVNVRLRGGRTKYECNVVVTKDGKSGYICDDEWEDNDALVRMLGFRGGSGSHFRAITALGGIFLDDVQCTGIEPSISQCLHKPWGQHDCTDKEYAGVSCINLDVGPDINTTTGSIECGKRPLMLRRKRDESEIKLTAPPPKIGHIIGGTNAVEGANPWQAAIRIISDLSNPSDTSHWFGGTILSEYWILSAAHCFSNHGKSEIVVRTGDYNNKVVDDHEQESAIDLLIPHKRFDDYSTDYDIARSKIQPQDGRGIVFNDYVQPACL</sequence>
<dbReference type="PRINTS" id="PR00258">
    <property type="entry name" value="SPERACTRCPTR"/>
</dbReference>